<dbReference type="GO" id="GO:0005509">
    <property type="term" value="F:calcium ion binding"/>
    <property type="evidence" value="ECO:0007669"/>
    <property type="project" value="InterPro"/>
</dbReference>
<evidence type="ECO:0000256" key="2">
    <source>
        <dbReference type="ARBA" id="ARBA00022490"/>
    </source>
</evidence>
<protein>
    <recommendedName>
        <fullName evidence="6">EF-hand domain-containing protein</fullName>
    </recommendedName>
</protein>
<comment type="subcellular location">
    <subcellularLocation>
        <location evidence="1">Cytoplasm</location>
    </subcellularLocation>
</comment>
<feature type="domain" description="EF-hand" evidence="6">
    <location>
        <begin position="9"/>
        <end position="44"/>
    </location>
</feature>
<dbReference type="PANTHER" id="PTHR46212:SF3">
    <property type="entry name" value="GH27120P"/>
    <property type="match status" value="1"/>
</dbReference>
<dbReference type="InterPro" id="IPR011992">
    <property type="entry name" value="EF-hand-dom_pair"/>
</dbReference>
<dbReference type="AlphaFoldDB" id="A0A8J4LJU4"/>
<dbReference type="InterPro" id="IPR018247">
    <property type="entry name" value="EF_Hand_1_Ca_BS"/>
</dbReference>
<evidence type="ECO:0000256" key="5">
    <source>
        <dbReference type="ARBA" id="ARBA00022837"/>
    </source>
</evidence>
<dbReference type="GO" id="GO:0005737">
    <property type="term" value="C:cytoplasm"/>
    <property type="evidence" value="ECO:0007669"/>
    <property type="project" value="UniProtKB-SubCell"/>
</dbReference>
<accession>A0A8J4LJU4</accession>
<proteinExistence type="predicted"/>
<evidence type="ECO:0000256" key="1">
    <source>
        <dbReference type="ARBA" id="ARBA00004496"/>
    </source>
</evidence>
<dbReference type="InterPro" id="IPR051426">
    <property type="entry name" value="Peflin/Sorcin_CaBP"/>
</dbReference>
<name>A0A8J4LJU4_9CHLO</name>
<dbReference type="PROSITE" id="PS00018">
    <property type="entry name" value="EF_HAND_1"/>
    <property type="match status" value="2"/>
</dbReference>
<keyword evidence="5" id="KW-0106">Calcium</keyword>
<dbReference type="PANTHER" id="PTHR46212">
    <property type="entry name" value="PEFLIN"/>
    <property type="match status" value="1"/>
</dbReference>
<keyword evidence="2" id="KW-0963">Cytoplasm</keyword>
<keyword evidence="3" id="KW-0479">Metal-binding</keyword>
<evidence type="ECO:0000313" key="8">
    <source>
        <dbReference type="Proteomes" id="UP000722791"/>
    </source>
</evidence>
<dbReference type="InterPro" id="IPR002048">
    <property type="entry name" value="EF_hand_dom"/>
</dbReference>
<dbReference type="PROSITE" id="PS50222">
    <property type="entry name" value="EF_HAND_2"/>
    <property type="match status" value="2"/>
</dbReference>
<evidence type="ECO:0000256" key="3">
    <source>
        <dbReference type="ARBA" id="ARBA00022723"/>
    </source>
</evidence>
<evidence type="ECO:0000259" key="6">
    <source>
        <dbReference type="PROSITE" id="PS50222"/>
    </source>
</evidence>
<keyword evidence="4" id="KW-0677">Repeat</keyword>
<evidence type="ECO:0000313" key="7">
    <source>
        <dbReference type="EMBL" id="GIM00322.1"/>
    </source>
</evidence>
<dbReference type="Proteomes" id="UP000722791">
    <property type="component" value="Unassembled WGS sequence"/>
</dbReference>
<dbReference type="EMBL" id="BNCQ01000007">
    <property type="protein sequence ID" value="GIM00322.1"/>
    <property type="molecule type" value="Genomic_DNA"/>
</dbReference>
<reference evidence="7" key="1">
    <citation type="journal article" date="2021" name="Proc. Natl. Acad. Sci. U.S.A.">
        <title>Three genomes in the algal genus Volvox reveal the fate of a haploid sex-determining region after a transition to homothallism.</title>
        <authorList>
            <person name="Yamamoto K."/>
            <person name="Hamaji T."/>
            <person name="Kawai-Toyooka H."/>
            <person name="Matsuzaki R."/>
            <person name="Takahashi F."/>
            <person name="Nishimura Y."/>
            <person name="Kawachi M."/>
            <person name="Noguchi H."/>
            <person name="Minakuchi Y."/>
            <person name="Umen J.G."/>
            <person name="Toyoda A."/>
            <person name="Nozaki H."/>
        </authorList>
    </citation>
    <scope>NUCLEOTIDE SEQUENCE</scope>
    <source>
        <strain evidence="7">NIES-3785</strain>
    </source>
</reference>
<dbReference type="Pfam" id="PF13499">
    <property type="entry name" value="EF-hand_7"/>
    <property type="match status" value="1"/>
</dbReference>
<sequence length="118" mass="13081">MVPLPLPAATERRMRQWFELVDGDGSGHLNASEVEFALKASGINASATTVAEVIKLFDINHDGEIAWLEFISLLSYEVRATGLQHVYNRCWCAMRVDQTAGHRAVWSSCMSARSSPTK</sequence>
<dbReference type="GO" id="GO:0048306">
    <property type="term" value="F:calcium-dependent protein binding"/>
    <property type="evidence" value="ECO:0007669"/>
    <property type="project" value="UniProtKB-ARBA"/>
</dbReference>
<gene>
    <name evidence="7" type="ORF">Vretimale_5465</name>
</gene>
<dbReference type="SUPFAM" id="SSF47473">
    <property type="entry name" value="EF-hand"/>
    <property type="match status" value="1"/>
</dbReference>
<comment type="caution">
    <text evidence="7">The sequence shown here is derived from an EMBL/GenBank/DDBJ whole genome shotgun (WGS) entry which is preliminary data.</text>
</comment>
<dbReference type="SMART" id="SM00054">
    <property type="entry name" value="EFh"/>
    <property type="match status" value="2"/>
</dbReference>
<evidence type="ECO:0000256" key="4">
    <source>
        <dbReference type="ARBA" id="ARBA00022737"/>
    </source>
</evidence>
<feature type="domain" description="EF-hand" evidence="6">
    <location>
        <begin position="45"/>
        <end position="80"/>
    </location>
</feature>
<organism evidence="7 8">
    <name type="scientific">Volvox reticuliferus</name>
    <dbReference type="NCBI Taxonomy" id="1737510"/>
    <lineage>
        <taxon>Eukaryota</taxon>
        <taxon>Viridiplantae</taxon>
        <taxon>Chlorophyta</taxon>
        <taxon>core chlorophytes</taxon>
        <taxon>Chlorophyceae</taxon>
        <taxon>CS clade</taxon>
        <taxon>Chlamydomonadales</taxon>
        <taxon>Volvocaceae</taxon>
        <taxon>Volvox</taxon>
    </lineage>
</organism>
<dbReference type="Gene3D" id="1.10.238.10">
    <property type="entry name" value="EF-hand"/>
    <property type="match status" value="1"/>
</dbReference>